<dbReference type="Proteomes" id="UP000887013">
    <property type="component" value="Unassembled WGS sequence"/>
</dbReference>
<gene>
    <name evidence="1" type="ORF">NPIL_204891</name>
</gene>
<reference evidence="1" key="1">
    <citation type="submission" date="2020-08" db="EMBL/GenBank/DDBJ databases">
        <title>Multicomponent nature underlies the extraordinary mechanical properties of spider dragline silk.</title>
        <authorList>
            <person name="Kono N."/>
            <person name="Nakamura H."/>
            <person name="Mori M."/>
            <person name="Yoshida Y."/>
            <person name="Ohtoshi R."/>
            <person name="Malay A.D."/>
            <person name="Moran D.A.P."/>
            <person name="Tomita M."/>
            <person name="Numata K."/>
            <person name="Arakawa K."/>
        </authorList>
    </citation>
    <scope>NUCLEOTIDE SEQUENCE</scope>
</reference>
<protein>
    <submittedName>
        <fullName evidence="1">Uncharacterized protein</fullName>
    </submittedName>
</protein>
<comment type="caution">
    <text evidence="1">The sequence shown here is derived from an EMBL/GenBank/DDBJ whole genome shotgun (WGS) entry which is preliminary data.</text>
</comment>
<organism evidence="1 2">
    <name type="scientific">Nephila pilipes</name>
    <name type="common">Giant wood spider</name>
    <name type="synonym">Nephila maculata</name>
    <dbReference type="NCBI Taxonomy" id="299642"/>
    <lineage>
        <taxon>Eukaryota</taxon>
        <taxon>Metazoa</taxon>
        <taxon>Ecdysozoa</taxon>
        <taxon>Arthropoda</taxon>
        <taxon>Chelicerata</taxon>
        <taxon>Arachnida</taxon>
        <taxon>Araneae</taxon>
        <taxon>Araneomorphae</taxon>
        <taxon>Entelegynae</taxon>
        <taxon>Araneoidea</taxon>
        <taxon>Nephilidae</taxon>
        <taxon>Nephila</taxon>
    </lineage>
</organism>
<evidence type="ECO:0000313" key="2">
    <source>
        <dbReference type="Proteomes" id="UP000887013"/>
    </source>
</evidence>
<proteinExistence type="predicted"/>
<feature type="non-terminal residue" evidence="1">
    <location>
        <position position="93"/>
    </location>
</feature>
<dbReference type="EMBL" id="BMAW01118682">
    <property type="protein sequence ID" value="GFT81086.1"/>
    <property type="molecule type" value="Genomic_DNA"/>
</dbReference>
<sequence>MMLRSLSPPARNYPLSYDENHLIVVDEKQDLLQKKAKFLLGMYFHFSSPKLSIGSMSNFISPCKTSISHEILTTLQIRAGSQLRRLGARRKFE</sequence>
<name>A0A8X6PP00_NEPPI</name>
<keyword evidence="2" id="KW-1185">Reference proteome</keyword>
<evidence type="ECO:0000313" key="1">
    <source>
        <dbReference type="EMBL" id="GFT81086.1"/>
    </source>
</evidence>
<dbReference type="AlphaFoldDB" id="A0A8X6PP00"/>
<accession>A0A8X6PP00</accession>